<organism evidence="8 9">
    <name type="scientific">Tistrella mobilis</name>
    <dbReference type="NCBI Taxonomy" id="171437"/>
    <lineage>
        <taxon>Bacteria</taxon>
        <taxon>Pseudomonadati</taxon>
        <taxon>Pseudomonadota</taxon>
        <taxon>Alphaproteobacteria</taxon>
        <taxon>Geminicoccales</taxon>
        <taxon>Geminicoccaceae</taxon>
        <taxon>Tistrella</taxon>
    </lineage>
</organism>
<dbReference type="SUPFAM" id="SSF51395">
    <property type="entry name" value="FMN-linked oxidoreductases"/>
    <property type="match status" value="1"/>
</dbReference>
<feature type="compositionally biased region" description="Low complexity" evidence="6">
    <location>
        <begin position="1"/>
        <end position="26"/>
    </location>
</feature>
<keyword evidence="3" id="KW-0288">FMN</keyword>
<evidence type="ECO:0000256" key="4">
    <source>
        <dbReference type="ARBA" id="ARBA00022857"/>
    </source>
</evidence>
<evidence type="ECO:0000256" key="1">
    <source>
        <dbReference type="ARBA" id="ARBA00001917"/>
    </source>
</evidence>
<evidence type="ECO:0000313" key="8">
    <source>
        <dbReference type="EMBL" id="HAE50654.1"/>
    </source>
</evidence>
<sequence length="385" mass="40518">MSDKPAAATPASVPASTPVPSAIPAPGRDPQLFKPISFRSVTARNRIMIAPMCQYSVPDGLVGDWHLAHLGGFAKGGAGIVFAEATGVLPEGRITPWCPGLWSDAQEAAFARVVDFVAGQGAVPAIQLAHAGRKASTDAPWRGGGLLDPDQGGWQPVGPTDAAFSPAHAVPAALTEDGIRRIADAFAASAARARRAGFRIIEVHGAHGYLLHSFLSPLSNTRDDAFGGDADRRMAALMLVLDAVRSEWPAELPLFLRLSCSDWVEGGLDIAASVEIAKRVKARGDVDLIDCSSGGGDPRQKLRAYPGYQVPFAEAIRREAGIATAAVGLITQPEHAEEIVANGRADLVALARVTLGDPHWPLRAAKALGAELPWPDQYSRGILQL</sequence>
<comment type="caution">
    <text evidence="8">The sequence shown here is derived from an EMBL/GenBank/DDBJ whole genome shotgun (WGS) entry which is preliminary data.</text>
</comment>
<dbReference type="Proteomes" id="UP000257706">
    <property type="component" value="Unassembled WGS sequence"/>
</dbReference>
<dbReference type="PANTHER" id="PTHR43303">
    <property type="entry name" value="NADPH DEHYDROGENASE C23G7.10C-RELATED"/>
    <property type="match status" value="1"/>
</dbReference>
<dbReference type="InterPro" id="IPR013785">
    <property type="entry name" value="Aldolase_TIM"/>
</dbReference>
<dbReference type="InterPro" id="IPR001155">
    <property type="entry name" value="OxRdtase_FMN_N"/>
</dbReference>
<dbReference type="AlphaFoldDB" id="A0A3B9IS22"/>
<dbReference type="Gene3D" id="3.20.20.70">
    <property type="entry name" value="Aldolase class I"/>
    <property type="match status" value="1"/>
</dbReference>
<dbReference type="PANTHER" id="PTHR43303:SF4">
    <property type="entry name" value="NADPH DEHYDROGENASE C23G7.10C-RELATED"/>
    <property type="match status" value="1"/>
</dbReference>
<gene>
    <name evidence="8" type="ORF">DCK97_24890</name>
</gene>
<evidence type="ECO:0000256" key="3">
    <source>
        <dbReference type="ARBA" id="ARBA00022643"/>
    </source>
</evidence>
<evidence type="ECO:0000256" key="2">
    <source>
        <dbReference type="ARBA" id="ARBA00022630"/>
    </source>
</evidence>
<feature type="region of interest" description="Disordered" evidence="6">
    <location>
        <begin position="1"/>
        <end position="30"/>
    </location>
</feature>
<accession>A0A3B9IS22</accession>
<proteinExistence type="predicted"/>
<name>A0A3B9IS22_9PROT</name>
<dbReference type="CDD" id="cd02932">
    <property type="entry name" value="OYE_YqiM_FMN"/>
    <property type="match status" value="1"/>
</dbReference>
<evidence type="ECO:0000256" key="5">
    <source>
        <dbReference type="ARBA" id="ARBA00023002"/>
    </source>
</evidence>
<keyword evidence="4" id="KW-0521">NADP</keyword>
<keyword evidence="5" id="KW-0560">Oxidoreductase</keyword>
<dbReference type="GO" id="GO:0010181">
    <property type="term" value="F:FMN binding"/>
    <property type="evidence" value="ECO:0007669"/>
    <property type="project" value="InterPro"/>
</dbReference>
<evidence type="ECO:0000313" key="9">
    <source>
        <dbReference type="Proteomes" id="UP000257706"/>
    </source>
</evidence>
<feature type="domain" description="NADH:flavin oxidoreductase/NADH oxidase N-terminal" evidence="7">
    <location>
        <begin position="31"/>
        <end position="368"/>
    </location>
</feature>
<dbReference type="GO" id="GO:0003959">
    <property type="term" value="F:NADPH dehydrogenase activity"/>
    <property type="evidence" value="ECO:0007669"/>
    <property type="project" value="InterPro"/>
</dbReference>
<evidence type="ECO:0000256" key="6">
    <source>
        <dbReference type="SAM" id="MobiDB-lite"/>
    </source>
</evidence>
<protein>
    <submittedName>
        <fullName evidence="8">Oxidoreductase</fullName>
    </submittedName>
</protein>
<dbReference type="GO" id="GO:0050661">
    <property type="term" value="F:NADP binding"/>
    <property type="evidence" value="ECO:0007669"/>
    <property type="project" value="InterPro"/>
</dbReference>
<dbReference type="Pfam" id="PF00724">
    <property type="entry name" value="Oxidored_FMN"/>
    <property type="match status" value="1"/>
</dbReference>
<keyword evidence="2" id="KW-0285">Flavoprotein</keyword>
<dbReference type="InterPro" id="IPR044152">
    <property type="entry name" value="YqjM-like"/>
</dbReference>
<comment type="cofactor">
    <cofactor evidence="1">
        <name>FMN</name>
        <dbReference type="ChEBI" id="CHEBI:58210"/>
    </cofactor>
</comment>
<evidence type="ECO:0000259" key="7">
    <source>
        <dbReference type="Pfam" id="PF00724"/>
    </source>
</evidence>
<reference evidence="8 9" key="1">
    <citation type="journal article" date="2018" name="Nat. Biotechnol.">
        <title>A standardized bacterial taxonomy based on genome phylogeny substantially revises the tree of life.</title>
        <authorList>
            <person name="Parks D.H."/>
            <person name="Chuvochina M."/>
            <person name="Waite D.W."/>
            <person name="Rinke C."/>
            <person name="Skarshewski A."/>
            <person name="Chaumeil P.A."/>
            <person name="Hugenholtz P."/>
        </authorList>
    </citation>
    <scope>NUCLEOTIDE SEQUENCE [LARGE SCALE GENOMIC DNA]</scope>
    <source>
        <strain evidence="8">UBA8739</strain>
    </source>
</reference>
<dbReference type="EMBL" id="DMAI01000405">
    <property type="protein sequence ID" value="HAE50654.1"/>
    <property type="molecule type" value="Genomic_DNA"/>
</dbReference>